<dbReference type="GO" id="GO:0003677">
    <property type="term" value="F:DNA binding"/>
    <property type="evidence" value="ECO:0007669"/>
    <property type="project" value="UniProtKB-KW"/>
</dbReference>
<evidence type="ECO:0000256" key="1">
    <source>
        <dbReference type="ARBA" id="ARBA00022747"/>
    </source>
</evidence>
<evidence type="ECO:0000313" key="3">
    <source>
        <dbReference type="EMBL" id="SEL87135.1"/>
    </source>
</evidence>
<evidence type="ECO:0008006" key="5">
    <source>
        <dbReference type="Google" id="ProtNLM"/>
    </source>
</evidence>
<dbReference type="GO" id="GO:0009307">
    <property type="term" value="P:DNA restriction-modification system"/>
    <property type="evidence" value="ECO:0007669"/>
    <property type="project" value="UniProtKB-KW"/>
</dbReference>
<protein>
    <recommendedName>
        <fullName evidence="5">Type I restriction modification DNA specificity domain-containing protein</fullName>
    </recommendedName>
</protein>
<dbReference type="OrthoDB" id="9795776at2"/>
<name>A0A1H7TRE3_9GAMM</name>
<dbReference type="InterPro" id="IPR044946">
    <property type="entry name" value="Restrct_endonuc_typeI_TRD_sf"/>
</dbReference>
<sequence length="204" mass="23374">MKSTVKNIQIITLNGKFFREGVKKLVEVAKKAKKREHFIIQLRDIVKNERGSYLDLSKIARVNVVNSKPTDFLKKDDVLIALKGVEKKAFLLKEVPYKAIATNHFLILRSPNSQKIMPEFIEYILNSKESQKWLYVNAGGSYSSTLNKKTLSNLPFPDLSIEDQRKIIALNDESKEEKKLLLDLIENREQQVQAFATKIIKAGN</sequence>
<dbReference type="Gene3D" id="3.90.220.20">
    <property type="entry name" value="DNA methylase specificity domains"/>
    <property type="match status" value="1"/>
</dbReference>
<dbReference type="RefSeq" id="WP_085285905.1">
    <property type="nucleotide sequence ID" value="NZ_FOBI01000028.1"/>
</dbReference>
<evidence type="ECO:0000313" key="4">
    <source>
        <dbReference type="Proteomes" id="UP000199297"/>
    </source>
</evidence>
<gene>
    <name evidence="3" type="ORF">SAMN05216262_1285</name>
</gene>
<keyword evidence="1" id="KW-0680">Restriction system</keyword>
<dbReference type="STRING" id="641665.GCA_002104455_01952"/>
<dbReference type="EMBL" id="FOBI01000028">
    <property type="protein sequence ID" value="SEL87135.1"/>
    <property type="molecule type" value="Genomic_DNA"/>
</dbReference>
<proteinExistence type="predicted"/>
<reference evidence="4" key="1">
    <citation type="submission" date="2016-10" db="EMBL/GenBank/DDBJ databases">
        <authorList>
            <person name="Varghese N."/>
            <person name="Submissions S."/>
        </authorList>
    </citation>
    <scope>NUCLEOTIDE SEQUENCE [LARGE SCALE GENOMIC DNA]</scope>
    <source>
        <strain evidence="4">CGMCC 1.9127</strain>
    </source>
</reference>
<dbReference type="AlphaFoldDB" id="A0A1H7TRE3"/>
<dbReference type="Proteomes" id="UP000199297">
    <property type="component" value="Unassembled WGS sequence"/>
</dbReference>
<dbReference type="SUPFAM" id="SSF116734">
    <property type="entry name" value="DNA methylase specificity domain"/>
    <property type="match status" value="1"/>
</dbReference>
<keyword evidence="4" id="KW-1185">Reference proteome</keyword>
<keyword evidence="2" id="KW-0238">DNA-binding</keyword>
<accession>A0A1H7TRE3</accession>
<evidence type="ECO:0000256" key="2">
    <source>
        <dbReference type="ARBA" id="ARBA00023125"/>
    </source>
</evidence>
<organism evidence="3 4">
    <name type="scientific">Colwellia chukchiensis</name>
    <dbReference type="NCBI Taxonomy" id="641665"/>
    <lineage>
        <taxon>Bacteria</taxon>
        <taxon>Pseudomonadati</taxon>
        <taxon>Pseudomonadota</taxon>
        <taxon>Gammaproteobacteria</taxon>
        <taxon>Alteromonadales</taxon>
        <taxon>Colwelliaceae</taxon>
        <taxon>Colwellia</taxon>
    </lineage>
</organism>